<dbReference type="Pfam" id="PF00175">
    <property type="entry name" value="NAD_binding_1"/>
    <property type="match status" value="1"/>
</dbReference>
<dbReference type="InterPro" id="IPR036010">
    <property type="entry name" value="2Fe-2S_ferredoxin-like_sf"/>
</dbReference>
<dbReference type="CDD" id="cd06190">
    <property type="entry name" value="T4MO_e_transfer_like"/>
    <property type="match status" value="1"/>
</dbReference>
<evidence type="ECO:0000256" key="3">
    <source>
        <dbReference type="ARBA" id="ARBA00023014"/>
    </source>
</evidence>
<sequence length="355" mass="38697">MPSTAPAGIRHADDVITVMSSGGVSFPCPEGETLLRAALRAGIPVGYECNSGGCGTCKVVVMDGQVEQLVPDPPGLTERDRRKGKLLACQSVPRTDCTVTMSSASEWPAGHARPRRMAVEVIHTRALTHDLHEITLRGECPANFLPGQYAMLTVDQEQGGTEAARPERAYSMSNVPNRDGLWQFQVKRVPGGRVSPRLVEHLRTSDRLVLDGPYGHAHLQDSDRDVVCIAGGSGLAPMVSVARGLAARPDAAQRQLHFFYGGRREEDLCAREFVDEVTPALRKASLSEAISEEPANGWQGIRGFVHELVAAYDLPDLAEHEIYVAGPPMMTDAVVRFLVLERGVPAERVHFDRFY</sequence>
<dbReference type="EMBL" id="LR215973">
    <property type="protein sequence ID" value="VFA96918.1"/>
    <property type="molecule type" value="Genomic_DNA"/>
</dbReference>
<dbReference type="SUPFAM" id="SSF54292">
    <property type="entry name" value="2Fe-2S ferredoxin-like"/>
    <property type="match status" value="1"/>
</dbReference>
<organism evidence="6 7">
    <name type="scientific">Nocardia cyriacigeorgica</name>
    <dbReference type="NCBI Taxonomy" id="135487"/>
    <lineage>
        <taxon>Bacteria</taxon>
        <taxon>Bacillati</taxon>
        <taxon>Actinomycetota</taxon>
        <taxon>Actinomycetes</taxon>
        <taxon>Mycobacteriales</taxon>
        <taxon>Nocardiaceae</taxon>
        <taxon>Nocardia</taxon>
    </lineage>
</organism>
<dbReference type="PANTHER" id="PTHR47354:SF5">
    <property type="entry name" value="PROTEIN RFBI"/>
    <property type="match status" value="1"/>
</dbReference>
<dbReference type="SUPFAM" id="SSF63380">
    <property type="entry name" value="Riboflavin synthase domain-like"/>
    <property type="match status" value="1"/>
</dbReference>
<dbReference type="PROSITE" id="PS51384">
    <property type="entry name" value="FAD_FR"/>
    <property type="match status" value="1"/>
</dbReference>
<evidence type="ECO:0000259" key="4">
    <source>
        <dbReference type="PROSITE" id="PS51085"/>
    </source>
</evidence>
<dbReference type="InterPro" id="IPR008333">
    <property type="entry name" value="Cbr1-like_FAD-bd_dom"/>
</dbReference>
<accession>A0A4U8W5W8</accession>
<name>A0A4U8W5W8_9NOCA</name>
<evidence type="ECO:0000313" key="6">
    <source>
        <dbReference type="EMBL" id="VFA96918.1"/>
    </source>
</evidence>
<dbReference type="Pfam" id="PF00970">
    <property type="entry name" value="FAD_binding_6"/>
    <property type="match status" value="1"/>
</dbReference>
<evidence type="ECO:0000256" key="2">
    <source>
        <dbReference type="ARBA" id="ARBA00022714"/>
    </source>
</evidence>
<dbReference type="PROSITE" id="PS51085">
    <property type="entry name" value="2FE2S_FER_2"/>
    <property type="match status" value="1"/>
</dbReference>
<dbReference type="SUPFAM" id="SSF52343">
    <property type="entry name" value="Ferredoxin reductase-like, C-terminal NADP-linked domain"/>
    <property type="match status" value="1"/>
</dbReference>
<evidence type="ECO:0000259" key="5">
    <source>
        <dbReference type="PROSITE" id="PS51384"/>
    </source>
</evidence>
<comment type="cofactor">
    <cofactor evidence="1">
        <name>FAD</name>
        <dbReference type="ChEBI" id="CHEBI:57692"/>
    </cofactor>
</comment>
<evidence type="ECO:0000256" key="1">
    <source>
        <dbReference type="ARBA" id="ARBA00001974"/>
    </source>
</evidence>
<dbReference type="InterPro" id="IPR050415">
    <property type="entry name" value="MRET"/>
</dbReference>
<dbReference type="InterPro" id="IPR039261">
    <property type="entry name" value="FNR_nucleotide-bd"/>
</dbReference>
<dbReference type="GO" id="GO:0051537">
    <property type="term" value="F:2 iron, 2 sulfur cluster binding"/>
    <property type="evidence" value="ECO:0007669"/>
    <property type="project" value="UniProtKB-KW"/>
</dbReference>
<feature type="domain" description="FAD-binding FR-type" evidence="5">
    <location>
        <begin position="114"/>
        <end position="220"/>
    </location>
</feature>
<keyword evidence="6" id="KW-0503">Monooxygenase</keyword>
<dbReference type="InterPro" id="IPR017927">
    <property type="entry name" value="FAD-bd_FR_type"/>
</dbReference>
<dbReference type="AlphaFoldDB" id="A0A4U8W5W8"/>
<protein>
    <submittedName>
        <fullName evidence="6">Toluene-4-monooxygenase electron transfer component</fullName>
    </submittedName>
</protein>
<dbReference type="PANTHER" id="PTHR47354">
    <property type="entry name" value="NADH OXIDOREDUCTASE HCR"/>
    <property type="match status" value="1"/>
</dbReference>
<dbReference type="Pfam" id="PF00111">
    <property type="entry name" value="Fer2"/>
    <property type="match status" value="1"/>
</dbReference>
<keyword evidence="2" id="KW-0001">2Fe-2S</keyword>
<keyword evidence="2" id="KW-0479">Metal-binding</keyword>
<proteinExistence type="predicted"/>
<dbReference type="InterPro" id="IPR017938">
    <property type="entry name" value="Riboflavin_synthase-like_b-brl"/>
</dbReference>
<dbReference type="Gene3D" id="3.40.50.80">
    <property type="entry name" value="Nucleotide-binding domain of ferredoxin-NADP reductase (FNR) module"/>
    <property type="match status" value="1"/>
</dbReference>
<dbReference type="PROSITE" id="PS00197">
    <property type="entry name" value="2FE2S_FER_1"/>
    <property type="match status" value="1"/>
</dbReference>
<dbReference type="InterPro" id="IPR006058">
    <property type="entry name" value="2Fe2S_fd_BS"/>
</dbReference>
<dbReference type="GO" id="GO:0004497">
    <property type="term" value="F:monooxygenase activity"/>
    <property type="evidence" value="ECO:0007669"/>
    <property type="project" value="UniProtKB-KW"/>
</dbReference>
<dbReference type="Gene3D" id="3.10.20.30">
    <property type="match status" value="1"/>
</dbReference>
<reference evidence="6 7" key="1">
    <citation type="submission" date="2019-02" db="EMBL/GenBank/DDBJ databases">
        <authorList>
            <consortium name="Pathogen Informatics"/>
        </authorList>
    </citation>
    <scope>NUCLEOTIDE SEQUENCE [LARGE SCALE GENOMIC DNA]</scope>
    <source>
        <strain evidence="6 7">3012STDY6756504</strain>
    </source>
</reference>
<keyword evidence="3" id="KW-0411">Iron-sulfur</keyword>
<dbReference type="InterPro" id="IPR001433">
    <property type="entry name" value="OxRdtase_FAD/NAD-bd"/>
</dbReference>
<gene>
    <name evidence="6" type="primary">tmoF</name>
    <name evidence="6" type="ORF">NCTC10797_00673</name>
</gene>
<dbReference type="InterPro" id="IPR001041">
    <property type="entry name" value="2Fe-2S_ferredoxin-type"/>
</dbReference>
<keyword evidence="6" id="KW-0560">Oxidoreductase</keyword>
<dbReference type="Proteomes" id="UP000290439">
    <property type="component" value="Chromosome"/>
</dbReference>
<dbReference type="Gene3D" id="2.40.30.10">
    <property type="entry name" value="Translation factors"/>
    <property type="match status" value="1"/>
</dbReference>
<evidence type="ECO:0000313" key="7">
    <source>
        <dbReference type="Proteomes" id="UP000290439"/>
    </source>
</evidence>
<keyword evidence="2" id="KW-0408">Iron</keyword>
<feature type="domain" description="2Fe-2S ferredoxin-type" evidence="4">
    <location>
        <begin position="14"/>
        <end position="105"/>
    </location>
</feature>
<dbReference type="CDD" id="cd00207">
    <property type="entry name" value="fer2"/>
    <property type="match status" value="1"/>
</dbReference>
<dbReference type="InterPro" id="IPR012675">
    <property type="entry name" value="Beta-grasp_dom_sf"/>
</dbReference>
<dbReference type="PRINTS" id="PR00410">
    <property type="entry name" value="PHEHYDRXLASE"/>
</dbReference>